<accession>A0A9E7MNB7</accession>
<dbReference type="Proteomes" id="UP001056685">
    <property type="component" value="Segment"/>
</dbReference>
<protein>
    <submittedName>
        <fullName evidence="1">Uncharacterized protein</fullName>
    </submittedName>
</protein>
<organism evidence="1 2">
    <name type="scientific">Brevundimonas phage vB_BpoS-Kabachok</name>
    <dbReference type="NCBI Taxonomy" id="2948600"/>
    <lineage>
        <taxon>Viruses</taxon>
        <taxon>Duplodnaviria</taxon>
        <taxon>Heunggongvirae</taxon>
        <taxon>Uroviricota</taxon>
        <taxon>Caudoviricetes</taxon>
        <taxon>Jeanschmidtviridae</taxon>
        <taxon>Marchewkavirus</taxon>
        <taxon>Marchewkavirus kabachok</taxon>
    </lineage>
</organism>
<sequence length="65" mass="6928">MVRVDAMAADATLTPAQVAVVVDAAFALRTAYDLLNLADARSRAVAANLHAIVERKFAEQGFRPS</sequence>
<name>A0A9E7MNB7_9CAUD</name>
<evidence type="ECO:0000313" key="1">
    <source>
        <dbReference type="EMBL" id="USN13846.1"/>
    </source>
</evidence>
<evidence type="ECO:0000313" key="2">
    <source>
        <dbReference type="Proteomes" id="UP001056685"/>
    </source>
</evidence>
<gene>
    <name evidence="1" type="ORF">KABACHOK_00090</name>
</gene>
<proteinExistence type="predicted"/>
<keyword evidence="2" id="KW-1185">Reference proteome</keyword>
<reference evidence="1" key="1">
    <citation type="submission" date="2022-05" db="EMBL/GenBank/DDBJ databases">
        <authorList>
            <person name="Friedrich I."/>
            <person name="Poehlein A."/>
            <person name="Schneider D."/>
            <person name="Hertel R."/>
            <person name="Daniel R."/>
        </authorList>
    </citation>
    <scope>NUCLEOTIDE SEQUENCE</scope>
</reference>
<dbReference type="EMBL" id="ON529852">
    <property type="protein sequence ID" value="USN13846.1"/>
    <property type="molecule type" value="Genomic_DNA"/>
</dbReference>